<protein>
    <submittedName>
        <fullName evidence="2">Uncharacterized protein</fullName>
    </submittedName>
</protein>
<accession>A0AAV2R8J3</accession>
<sequence length="460" mass="50762">STSSTTSNGSTQGSSSATNNTGNTTTTSRSSNYKTENHINSSRVGLDDFDLTNLTNGRISAYEHYAWEGSDVIPNGSTVGGGGIKGFANSPAHQAKKNNSKSDKKNTPEKTNVSKHQENECSRSNNDQLNNKVASGQQKQQPRRTSYINNNLNASHSNLSSNNNNNDRNDISKNKTAKDDKKNSDESMASNTNGNAGNSSSTSSNNNLKIRGGKGTSNNGSRSERSDRNLRDNAGKTRGASRRKKDASLSHSDILAIECEVVMNLWQEGIDMFVEYLFNVNLGVEVLIKNFFAEFITLFLKFSPSTIQPVDNHTCKFFHKYKPINKKCHQGLQKVKKGHQKPPMFTEGLVSNLVSGVTRVIKSKKSGFTSTTFAQSGILKLCSRKILIYERNPSLPPNTHMKILPKGLDNISHLELTRYLYTFYELIKKSFADPKGPKGQLMDQLKIFLAAMVLSIKIRC</sequence>
<evidence type="ECO:0000256" key="1">
    <source>
        <dbReference type="SAM" id="MobiDB-lite"/>
    </source>
</evidence>
<evidence type="ECO:0000313" key="3">
    <source>
        <dbReference type="Proteomes" id="UP001497623"/>
    </source>
</evidence>
<feature type="compositionally biased region" description="Low complexity" evidence="1">
    <location>
        <begin position="189"/>
        <end position="207"/>
    </location>
</feature>
<feature type="non-terminal residue" evidence="2">
    <location>
        <position position="1"/>
    </location>
</feature>
<organism evidence="2 3">
    <name type="scientific">Meganyctiphanes norvegica</name>
    <name type="common">Northern krill</name>
    <name type="synonym">Thysanopoda norvegica</name>
    <dbReference type="NCBI Taxonomy" id="48144"/>
    <lineage>
        <taxon>Eukaryota</taxon>
        <taxon>Metazoa</taxon>
        <taxon>Ecdysozoa</taxon>
        <taxon>Arthropoda</taxon>
        <taxon>Crustacea</taxon>
        <taxon>Multicrustacea</taxon>
        <taxon>Malacostraca</taxon>
        <taxon>Eumalacostraca</taxon>
        <taxon>Eucarida</taxon>
        <taxon>Euphausiacea</taxon>
        <taxon>Euphausiidae</taxon>
        <taxon>Meganyctiphanes</taxon>
    </lineage>
</organism>
<feature type="compositionally biased region" description="Basic and acidic residues" evidence="1">
    <location>
        <begin position="167"/>
        <end position="185"/>
    </location>
</feature>
<dbReference type="AlphaFoldDB" id="A0AAV2R8J3"/>
<gene>
    <name evidence="2" type="ORF">MNOR_LOCUS20503</name>
</gene>
<feature type="compositionally biased region" description="Low complexity" evidence="1">
    <location>
        <begin position="148"/>
        <end position="166"/>
    </location>
</feature>
<proteinExistence type="predicted"/>
<feature type="compositionally biased region" description="Polar residues" evidence="1">
    <location>
        <begin position="122"/>
        <end position="147"/>
    </location>
</feature>
<comment type="caution">
    <text evidence="2">The sequence shown here is derived from an EMBL/GenBank/DDBJ whole genome shotgun (WGS) entry which is preliminary data.</text>
</comment>
<reference evidence="2 3" key="1">
    <citation type="submission" date="2024-05" db="EMBL/GenBank/DDBJ databases">
        <authorList>
            <person name="Wallberg A."/>
        </authorList>
    </citation>
    <scope>NUCLEOTIDE SEQUENCE [LARGE SCALE GENOMIC DNA]</scope>
</reference>
<dbReference type="EMBL" id="CAXKWB010015897">
    <property type="protein sequence ID" value="CAL4114749.1"/>
    <property type="molecule type" value="Genomic_DNA"/>
</dbReference>
<feature type="non-terminal residue" evidence="2">
    <location>
        <position position="460"/>
    </location>
</feature>
<feature type="region of interest" description="Disordered" evidence="1">
    <location>
        <begin position="1"/>
        <end position="39"/>
    </location>
</feature>
<dbReference type="Proteomes" id="UP001497623">
    <property type="component" value="Unassembled WGS sequence"/>
</dbReference>
<keyword evidence="3" id="KW-1185">Reference proteome</keyword>
<name>A0AAV2R8J3_MEGNR</name>
<evidence type="ECO:0000313" key="2">
    <source>
        <dbReference type="EMBL" id="CAL4114749.1"/>
    </source>
</evidence>
<feature type="compositionally biased region" description="Low complexity" evidence="1">
    <location>
        <begin position="1"/>
        <end position="32"/>
    </location>
</feature>
<feature type="compositionally biased region" description="Basic and acidic residues" evidence="1">
    <location>
        <begin position="222"/>
        <end position="235"/>
    </location>
</feature>
<feature type="region of interest" description="Disordered" evidence="1">
    <location>
        <begin position="83"/>
        <end position="247"/>
    </location>
</feature>